<protein>
    <recommendedName>
        <fullName evidence="3">Protein kinase domain-containing protein</fullName>
    </recommendedName>
</protein>
<dbReference type="AlphaFoldDB" id="A0AAN6S7Z5"/>
<dbReference type="InterPro" id="IPR011009">
    <property type="entry name" value="Kinase-like_dom_sf"/>
</dbReference>
<organism evidence="1 2">
    <name type="scientific">Diplogelasinospora grovesii</name>
    <dbReference type="NCBI Taxonomy" id="303347"/>
    <lineage>
        <taxon>Eukaryota</taxon>
        <taxon>Fungi</taxon>
        <taxon>Dikarya</taxon>
        <taxon>Ascomycota</taxon>
        <taxon>Pezizomycotina</taxon>
        <taxon>Sordariomycetes</taxon>
        <taxon>Sordariomycetidae</taxon>
        <taxon>Sordariales</taxon>
        <taxon>Diplogelasinosporaceae</taxon>
        <taxon>Diplogelasinospora</taxon>
    </lineage>
</organism>
<dbReference type="Proteomes" id="UP001303473">
    <property type="component" value="Unassembled WGS sequence"/>
</dbReference>
<reference evidence="2" key="1">
    <citation type="journal article" date="2023" name="Mol. Phylogenet. Evol.">
        <title>Genome-scale phylogeny and comparative genomics of the fungal order Sordariales.</title>
        <authorList>
            <person name="Hensen N."/>
            <person name="Bonometti L."/>
            <person name="Westerberg I."/>
            <person name="Brannstrom I.O."/>
            <person name="Guillou S."/>
            <person name="Cros-Aarteil S."/>
            <person name="Calhoun S."/>
            <person name="Haridas S."/>
            <person name="Kuo A."/>
            <person name="Mondo S."/>
            <person name="Pangilinan J."/>
            <person name="Riley R."/>
            <person name="LaButti K."/>
            <person name="Andreopoulos B."/>
            <person name="Lipzen A."/>
            <person name="Chen C."/>
            <person name="Yan M."/>
            <person name="Daum C."/>
            <person name="Ng V."/>
            <person name="Clum A."/>
            <person name="Steindorff A."/>
            <person name="Ohm R.A."/>
            <person name="Martin F."/>
            <person name="Silar P."/>
            <person name="Natvig D.O."/>
            <person name="Lalanne C."/>
            <person name="Gautier V."/>
            <person name="Ament-Velasquez S.L."/>
            <person name="Kruys A."/>
            <person name="Hutchinson M.I."/>
            <person name="Powell A.J."/>
            <person name="Barry K."/>
            <person name="Miller A.N."/>
            <person name="Grigoriev I.V."/>
            <person name="Debuchy R."/>
            <person name="Gladieux P."/>
            <person name="Hiltunen Thoren M."/>
            <person name="Johannesson H."/>
        </authorList>
    </citation>
    <scope>NUCLEOTIDE SEQUENCE [LARGE SCALE GENOMIC DNA]</scope>
    <source>
        <strain evidence="2">CBS 340.73</strain>
    </source>
</reference>
<sequence>QGDKFLLTDFGIAKVVDTSRTMIGTQWYAAPVECLVELEDAKERPPWGVYWQQWHQELQTHLNQHAPHYASMLADAADQRPTARWLLDRFFSPPHAPLQTAQTNVIWTSLGVSSSANQANRTTMIYSAAPT</sequence>
<name>A0AAN6S7Z5_9PEZI</name>
<gene>
    <name evidence="1" type="ORF">QBC46DRAFT_225390</name>
</gene>
<feature type="non-terminal residue" evidence="1">
    <location>
        <position position="1"/>
    </location>
</feature>
<evidence type="ECO:0008006" key="3">
    <source>
        <dbReference type="Google" id="ProtNLM"/>
    </source>
</evidence>
<evidence type="ECO:0000313" key="1">
    <source>
        <dbReference type="EMBL" id="KAK3943176.1"/>
    </source>
</evidence>
<accession>A0AAN6S7Z5</accession>
<feature type="non-terminal residue" evidence="1">
    <location>
        <position position="131"/>
    </location>
</feature>
<dbReference type="SUPFAM" id="SSF56112">
    <property type="entry name" value="Protein kinase-like (PK-like)"/>
    <property type="match status" value="1"/>
</dbReference>
<keyword evidence="2" id="KW-1185">Reference proteome</keyword>
<comment type="caution">
    <text evidence="1">The sequence shown here is derived from an EMBL/GenBank/DDBJ whole genome shotgun (WGS) entry which is preliminary data.</text>
</comment>
<dbReference type="EMBL" id="MU853768">
    <property type="protein sequence ID" value="KAK3943176.1"/>
    <property type="molecule type" value="Genomic_DNA"/>
</dbReference>
<proteinExistence type="predicted"/>
<evidence type="ECO:0000313" key="2">
    <source>
        <dbReference type="Proteomes" id="UP001303473"/>
    </source>
</evidence>